<evidence type="ECO:0000313" key="4">
    <source>
        <dbReference type="Proteomes" id="UP001153365"/>
    </source>
</evidence>
<keyword evidence="4" id="KW-1185">Reference proteome</keyword>
<evidence type="ECO:0000313" key="3">
    <source>
        <dbReference type="EMBL" id="CAH7671625.1"/>
    </source>
</evidence>
<sequence>MQSCMLLACILIKAQLLSALPIVERSEAHLSEKHVHQRCYSSAGNPGSCGGDGFQIPPSGGLGGDGGSFSSTSGFSKNSYDASISGSSSSGLAIGGGTHGGTIGGGISPPALPLPPVSNFDGHGGTSGGNLISASGFNKNSFNASVSASSSSGFAVGGSAQSGALYGGNPTAGLSFPPSVGFGGHDGTGGASGFNKNTFDASASSSSSSGFAISGVSQGGALGGEVSPVGFPFPPVDGLSNFGGAAGASLGGASGYNKNSFDNSASGSSSSGLTVGSVTQGGAAGLASGVVLGDLGGILGGLL</sequence>
<dbReference type="Proteomes" id="UP001153365">
    <property type="component" value="Unassembled WGS sequence"/>
</dbReference>
<accession>A0AAV0ATP7</accession>
<keyword evidence="2" id="KW-0732">Signal</keyword>
<organism evidence="3 4">
    <name type="scientific">Phakopsora pachyrhizi</name>
    <name type="common">Asian soybean rust disease fungus</name>
    <dbReference type="NCBI Taxonomy" id="170000"/>
    <lineage>
        <taxon>Eukaryota</taxon>
        <taxon>Fungi</taxon>
        <taxon>Dikarya</taxon>
        <taxon>Basidiomycota</taxon>
        <taxon>Pucciniomycotina</taxon>
        <taxon>Pucciniomycetes</taxon>
        <taxon>Pucciniales</taxon>
        <taxon>Phakopsoraceae</taxon>
        <taxon>Phakopsora</taxon>
    </lineage>
</organism>
<dbReference type="EMBL" id="CALTRL010001220">
    <property type="protein sequence ID" value="CAH7671625.1"/>
    <property type="molecule type" value="Genomic_DNA"/>
</dbReference>
<feature type="chain" id="PRO_5043448910" evidence="2">
    <location>
        <begin position="20"/>
        <end position="303"/>
    </location>
</feature>
<reference evidence="3" key="1">
    <citation type="submission" date="2022-06" db="EMBL/GenBank/DDBJ databases">
        <authorList>
            <consortium name="SYNGENTA / RWTH Aachen University"/>
        </authorList>
    </citation>
    <scope>NUCLEOTIDE SEQUENCE</scope>
</reference>
<evidence type="ECO:0000256" key="1">
    <source>
        <dbReference type="SAM" id="MobiDB-lite"/>
    </source>
</evidence>
<feature type="region of interest" description="Disordered" evidence="1">
    <location>
        <begin position="104"/>
        <end position="125"/>
    </location>
</feature>
<proteinExistence type="predicted"/>
<feature type="signal peptide" evidence="2">
    <location>
        <begin position="1"/>
        <end position="19"/>
    </location>
</feature>
<dbReference type="AlphaFoldDB" id="A0AAV0ATP7"/>
<protein>
    <submittedName>
        <fullName evidence="3">Expressed protein</fullName>
    </submittedName>
</protein>
<name>A0AAV0ATP7_PHAPC</name>
<evidence type="ECO:0000256" key="2">
    <source>
        <dbReference type="SAM" id="SignalP"/>
    </source>
</evidence>
<comment type="caution">
    <text evidence="3">The sequence shown here is derived from an EMBL/GenBank/DDBJ whole genome shotgun (WGS) entry which is preliminary data.</text>
</comment>
<gene>
    <name evidence="3" type="ORF">PPACK8108_LOCUS6418</name>
</gene>